<dbReference type="InterPro" id="IPR027417">
    <property type="entry name" value="P-loop_NTPase"/>
</dbReference>
<evidence type="ECO:0000313" key="8">
    <source>
        <dbReference type="EMBL" id="RVT43630.1"/>
    </source>
</evidence>
<evidence type="ECO:0000256" key="4">
    <source>
        <dbReference type="ARBA" id="ARBA00022705"/>
    </source>
</evidence>
<evidence type="ECO:0000256" key="6">
    <source>
        <dbReference type="ARBA" id="ARBA00034754"/>
    </source>
</evidence>
<evidence type="ECO:0000313" key="9">
    <source>
        <dbReference type="Proteomes" id="UP000282977"/>
    </source>
</evidence>
<dbReference type="GO" id="GO:0003887">
    <property type="term" value="F:DNA-directed DNA polymerase activity"/>
    <property type="evidence" value="ECO:0007669"/>
    <property type="project" value="UniProtKB-KW"/>
</dbReference>
<gene>
    <name evidence="8" type="ORF">ENE74_03190</name>
</gene>
<dbReference type="PANTHER" id="PTHR34388">
    <property type="entry name" value="DNA POLYMERASE III SUBUNIT DELTA"/>
    <property type="match status" value="1"/>
</dbReference>
<dbReference type="GO" id="GO:0003677">
    <property type="term" value="F:DNA binding"/>
    <property type="evidence" value="ECO:0007669"/>
    <property type="project" value="InterPro"/>
</dbReference>
<dbReference type="GO" id="GO:0006261">
    <property type="term" value="P:DNA-templated DNA replication"/>
    <property type="evidence" value="ECO:0007669"/>
    <property type="project" value="TreeGrafter"/>
</dbReference>
<dbReference type="Proteomes" id="UP000282977">
    <property type="component" value="Unassembled WGS sequence"/>
</dbReference>
<evidence type="ECO:0000256" key="3">
    <source>
        <dbReference type="ARBA" id="ARBA00022695"/>
    </source>
</evidence>
<comment type="similarity">
    <text evidence="6">Belongs to the DNA polymerase HolA subunit family.</text>
</comment>
<evidence type="ECO:0000256" key="7">
    <source>
        <dbReference type="ARBA" id="ARBA00049244"/>
    </source>
</evidence>
<keyword evidence="9" id="KW-1185">Reference proteome</keyword>
<organism evidence="8 9">
    <name type="scientific">Sphingobium algorifonticola</name>
    <dbReference type="NCBI Taxonomy" id="2008318"/>
    <lineage>
        <taxon>Bacteria</taxon>
        <taxon>Pseudomonadati</taxon>
        <taxon>Pseudomonadota</taxon>
        <taxon>Alphaproteobacteria</taxon>
        <taxon>Sphingomonadales</taxon>
        <taxon>Sphingomonadaceae</taxon>
        <taxon>Sphingobium</taxon>
    </lineage>
</organism>
<dbReference type="Gene3D" id="1.20.272.10">
    <property type="match status" value="1"/>
</dbReference>
<dbReference type="EMBL" id="RZUL01000001">
    <property type="protein sequence ID" value="RVT43630.1"/>
    <property type="molecule type" value="Genomic_DNA"/>
</dbReference>
<dbReference type="InterPro" id="IPR008921">
    <property type="entry name" value="DNA_pol3_clamp-load_cplx_C"/>
</dbReference>
<keyword evidence="5" id="KW-0239">DNA-directed DNA polymerase</keyword>
<dbReference type="SUPFAM" id="SSF48019">
    <property type="entry name" value="post-AAA+ oligomerization domain-like"/>
    <property type="match status" value="1"/>
</dbReference>
<dbReference type="NCBIfam" id="TIGR01128">
    <property type="entry name" value="holA"/>
    <property type="match status" value="1"/>
</dbReference>
<dbReference type="RefSeq" id="WP_127689170.1">
    <property type="nucleotide sequence ID" value="NZ_RZUL01000001.1"/>
</dbReference>
<proteinExistence type="inferred from homology"/>
<dbReference type="GO" id="GO:0009360">
    <property type="term" value="C:DNA polymerase III complex"/>
    <property type="evidence" value="ECO:0007669"/>
    <property type="project" value="TreeGrafter"/>
</dbReference>
<sequence>MKANKGQMERALDAPPADIRLFFLYGPDESGSIALARRLERAMGPNAQRIDLDGSALKADPARLADEAASLSMFGDRQWVRVTPLGDEALPAIEALLQAEHAGNPVVAIAGALKATSKLVKLALDHKAAMACISYVPEGRDADQIAIGIARELGLRLPHELARRISDLTGGDRALMNGEIEKIALFLDAAPDRPVEATAEALNALSAESLEEDIGPLVNAVLGGDLRTMHSALAGLRVMGTNMGSILRPLQNRAMLIAQIRADFDRSGRLDAAIEGAGKAIFWKDKAVVTRQVKLWDAVGIARVIQRLGAAERASRSSRNAGDVVVTQELLTIARQAARERTG</sequence>
<keyword evidence="3" id="KW-0548">Nucleotidyltransferase</keyword>
<evidence type="ECO:0000256" key="2">
    <source>
        <dbReference type="ARBA" id="ARBA00022679"/>
    </source>
</evidence>
<evidence type="ECO:0000256" key="5">
    <source>
        <dbReference type="ARBA" id="ARBA00022932"/>
    </source>
</evidence>
<accession>A0A437JD01</accession>
<comment type="caution">
    <text evidence="8">The sequence shown here is derived from an EMBL/GenBank/DDBJ whole genome shotgun (WGS) entry which is preliminary data.</text>
</comment>
<reference evidence="8 9" key="1">
    <citation type="submission" date="2019-01" db="EMBL/GenBank/DDBJ databases">
        <authorList>
            <person name="Chen W.-M."/>
        </authorList>
    </citation>
    <scope>NUCLEOTIDE SEQUENCE [LARGE SCALE GENOMIC DNA]</scope>
    <source>
        <strain evidence="8 9">TLA-22</strain>
    </source>
</reference>
<dbReference type="EC" id="2.7.7.7" evidence="1"/>
<keyword evidence="4" id="KW-0235">DNA replication</keyword>
<dbReference type="PANTHER" id="PTHR34388:SF1">
    <property type="entry name" value="DNA POLYMERASE III SUBUNIT DELTA"/>
    <property type="match status" value="1"/>
</dbReference>
<protein>
    <recommendedName>
        <fullName evidence="1">DNA-directed DNA polymerase</fullName>
        <ecNumber evidence="1">2.7.7.7</ecNumber>
    </recommendedName>
</protein>
<evidence type="ECO:0000256" key="1">
    <source>
        <dbReference type="ARBA" id="ARBA00012417"/>
    </source>
</evidence>
<dbReference type="AlphaFoldDB" id="A0A437JD01"/>
<comment type="catalytic activity">
    <reaction evidence="7">
        <text>DNA(n) + a 2'-deoxyribonucleoside 5'-triphosphate = DNA(n+1) + diphosphate</text>
        <dbReference type="Rhea" id="RHEA:22508"/>
        <dbReference type="Rhea" id="RHEA-COMP:17339"/>
        <dbReference type="Rhea" id="RHEA-COMP:17340"/>
        <dbReference type="ChEBI" id="CHEBI:33019"/>
        <dbReference type="ChEBI" id="CHEBI:61560"/>
        <dbReference type="ChEBI" id="CHEBI:173112"/>
        <dbReference type="EC" id="2.7.7.7"/>
    </reaction>
</comment>
<dbReference type="OrthoDB" id="9804983at2"/>
<keyword evidence="2" id="KW-0808">Transferase</keyword>
<dbReference type="InterPro" id="IPR005790">
    <property type="entry name" value="DNA_polIII_delta"/>
</dbReference>
<dbReference type="SUPFAM" id="SSF52540">
    <property type="entry name" value="P-loop containing nucleoside triphosphate hydrolases"/>
    <property type="match status" value="1"/>
</dbReference>
<name>A0A437JD01_9SPHN</name>